<dbReference type="Proteomes" id="UP001458880">
    <property type="component" value="Unassembled WGS sequence"/>
</dbReference>
<sequence length="120" mass="13214">MHKQNKQSQPAEIKNAEAEQKPIVSGIDSSNSTQIQPAPIPGTTQPDNTNQQDNGLPMGATAEEVKERCPPKAMVKPQVLTHVIEGFVIQESSEPFPVFWSTLLRNSDLGPFRILSFSLF</sequence>
<evidence type="ECO:0000313" key="2">
    <source>
        <dbReference type="EMBL" id="KAK9736918.1"/>
    </source>
</evidence>
<dbReference type="AlphaFoldDB" id="A0AAW1LLT7"/>
<accession>A0AAW1LLT7</accession>
<feature type="compositionally biased region" description="Polar residues" evidence="1">
    <location>
        <begin position="1"/>
        <end position="10"/>
    </location>
</feature>
<name>A0AAW1LLT7_POPJA</name>
<evidence type="ECO:0000256" key="1">
    <source>
        <dbReference type="SAM" id="MobiDB-lite"/>
    </source>
</evidence>
<reference evidence="2 3" key="1">
    <citation type="journal article" date="2024" name="BMC Genomics">
        <title>De novo assembly and annotation of Popillia japonica's genome with initial clues to its potential as an invasive pest.</title>
        <authorList>
            <person name="Cucini C."/>
            <person name="Boschi S."/>
            <person name="Funari R."/>
            <person name="Cardaioli E."/>
            <person name="Iannotti N."/>
            <person name="Marturano G."/>
            <person name="Paoli F."/>
            <person name="Bruttini M."/>
            <person name="Carapelli A."/>
            <person name="Frati F."/>
            <person name="Nardi F."/>
        </authorList>
    </citation>
    <scope>NUCLEOTIDE SEQUENCE [LARGE SCALE GENOMIC DNA]</scope>
    <source>
        <strain evidence="2">DMR45628</strain>
    </source>
</reference>
<keyword evidence="3" id="KW-1185">Reference proteome</keyword>
<organism evidence="2 3">
    <name type="scientific">Popillia japonica</name>
    <name type="common">Japanese beetle</name>
    <dbReference type="NCBI Taxonomy" id="7064"/>
    <lineage>
        <taxon>Eukaryota</taxon>
        <taxon>Metazoa</taxon>
        <taxon>Ecdysozoa</taxon>
        <taxon>Arthropoda</taxon>
        <taxon>Hexapoda</taxon>
        <taxon>Insecta</taxon>
        <taxon>Pterygota</taxon>
        <taxon>Neoptera</taxon>
        <taxon>Endopterygota</taxon>
        <taxon>Coleoptera</taxon>
        <taxon>Polyphaga</taxon>
        <taxon>Scarabaeiformia</taxon>
        <taxon>Scarabaeidae</taxon>
        <taxon>Rutelinae</taxon>
        <taxon>Popillia</taxon>
    </lineage>
</organism>
<dbReference type="EMBL" id="JASPKY010000107">
    <property type="protein sequence ID" value="KAK9736918.1"/>
    <property type="molecule type" value="Genomic_DNA"/>
</dbReference>
<comment type="caution">
    <text evidence="2">The sequence shown here is derived from an EMBL/GenBank/DDBJ whole genome shotgun (WGS) entry which is preliminary data.</text>
</comment>
<proteinExistence type="predicted"/>
<gene>
    <name evidence="2" type="ORF">QE152_g11156</name>
</gene>
<evidence type="ECO:0000313" key="3">
    <source>
        <dbReference type="Proteomes" id="UP001458880"/>
    </source>
</evidence>
<feature type="region of interest" description="Disordered" evidence="1">
    <location>
        <begin position="1"/>
        <end position="71"/>
    </location>
</feature>
<protein>
    <submittedName>
        <fullName evidence="2">Uncharacterized protein</fullName>
    </submittedName>
</protein>
<feature type="compositionally biased region" description="Polar residues" evidence="1">
    <location>
        <begin position="27"/>
        <end position="54"/>
    </location>
</feature>